<reference evidence="1 2" key="1">
    <citation type="submission" date="2019-08" db="EMBL/GenBank/DDBJ databases">
        <title>Deep-cultivation of Planctomycetes and their phenomic and genomic characterization uncovers novel biology.</title>
        <authorList>
            <person name="Wiegand S."/>
            <person name="Jogler M."/>
            <person name="Boedeker C."/>
            <person name="Pinto D."/>
            <person name="Vollmers J."/>
            <person name="Rivas-Marin E."/>
            <person name="Kohn T."/>
            <person name="Peeters S.H."/>
            <person name="Heuer A."/>
            <person name="Rast P."/>
            <person name="Oberbeckmann S."/>
            <person name="Bunk B."/>
            <person name="Jeske O."/>
            <person name="Meyerdierks A."/>
            <person name="Storesund J.E."/>
            <person name="Kallscheuer N."/>
            <person name="Luecker S."/>
            <person name="Lage O.M."/>
            <person name="Pohl T."/>
            <person name="Merkel B.J."/>
            <person name="Hornburger P."/>
            <person name="Mueller R.-W."/>
            <person name="Bruemmer F."/>
            <person name="Labrenz M."/>
            <person name="Spormann A.M."/>
            <person name="Op Den Camp H."/>
            <person name="Overmann J."/>
            <person name="Amann R."/>
            <person name="Jetten M.S.M."/>
            <person name="Mascher T."/>
            <person name="Medema M.H."/>
            <person name="Devos D.P."/>
            <person name="Kaster A.-K."/>
            <person name="Ovreas L."/>
            <person name="Rohde M."/>
            <person name="Galperin M.Y."/>
            <person name="Jogler C."/>
        </authorList>
    </citation>
    <scope>NUCLEOTIDE SEQUENCE [LARGE SCALE GENOMIC DNA]</scope>
    <source>
        <strain evidence="1 2">LF1</strain>
    </source>
</reference>
<gene>
    <name evidence="1" type="ORF">LF1_53010</name>
</gene>
<dbReference type="RefSeq" id="WP_068267565.1">
    <property type="nucleotide sequence ID" value="NZ_LWSK01000221.1"/>
</dbReference>
<evidence type="ECO:0000313" key="2">
    <source>
        <dbReference type="Proteomes" id="UP000322699"/>
    </source>
</evidence>
<proteinExistence type="predicted"/>
<dbReference type="EMBL" id="VRLW01000002">
    <property type="protein sequence ID" value="KAA1257452.1"/>
    <property type="molecule type" value="Genomic_DNA"/>
</dbReference>
<keyword evidence="2" id="KW-1185">Reference proteome</keyword>
<comment type="caution">
    <text evidence="1">The sequence shown here is derived from an EMBL/GenBank/DDBJ whole genome shotgun (WGS) entry which is preliminary data.</text>
</comment>
<name>A0A5B1CAZ0_9BACT</name>
<accession>A0A5B1CAZ0</accession>
<organism evidence="1 2">
    <name type="scientific">Rubripirellula obstinata</name>
    <dbReference type="NCBI Taxonomy" id="406547"/>
    <lineage>
        <taxon>Bacteria</taxon>
        <taxon>Pseudomonadati</taxon>
        <taxon>Planctomycetota</taxon>
        <taxon>Planctomycetia</taxon>
        <taxon>Pirellulales</taxon>
        <taxon>Pirellulaceae</taxon>
        <taxon>Rubripirellula</taxon>
    </lineage>
</organism>
<dbReference type="OrthoDB" id="9554359at2"/>
<evidence type="ECO:0008006" key="3">
    <source>
        <dbReference type="Google" id="ProtNLM"/>
    </source>
</evidence>
<protein>
    <recommendedName>
        <fullName evidence="3">DUF4304 domain-containing protein</fullName>
    </recommendedName>
</protein>
<dbReference type="Proteomes" id="UP000322699">
    <property type="component" value="Unassembled WGS sequence"/>
</dbReference>
<dbReference type="AlphaFoldDB" id="A0A5B1CAZ0"/>
<evidence type="ECO:0000313" key="1">
    <source>
        <dbReference type="EMBL" id="KAA1257452.1"/>
    </source>
</evidence>
<sequence>MKSREFDRIAREVFGNVLAPHGFSCADSKRCTFVRTHGDDVFHVIMPDPGTRFTWYDVSVFPTSPRLHLDFHDRFPDDLGNTLDVWGKLNERTGIGMDQARFNCKTEDNFRSRFDKTVAPLLVSAAIPFLDTIHTYDDLLPHLRGPFAAYNRG</sequence>